<accession>A0A1R0GQC5</accession>
<name>A0A1R0GQC5_9FUNG</name>
<dbReference type="Proteomes" id="UP000187455">
    <property type="component" value="Unassembled WGS sequence"/>
</dbReference>
<sequence>MPKFSSHIVGSGFLIPVRL</sequence>
<gene>
    <name evidence="1" type="ORF">AYI68_g6838</name>
</gene>
<reference evidence="1 2" key="1">
    <citation type="journal article" date="2016" name="Mol. Biol. Evol.">
        <title>Genome-Wide Survey of Gut Fungi (Harpellales) Reveals the First Horizontally Transferred Ubiquitin Gene from a Mosquito Host.</title>
        <authorList>
            <person name="Wang Y."/>
            <person name="White M.M."/>
            <person name="Kvist S."/>
            <person name="Moncalvo J.M."/>
        </authorList>
    </citation>
    <scope>NUCLEOTIDE SEQUENCE [LARGE SCALE GENOMIC DNA]</scope>
    <source>
        <strain evidence="1 2">ALG-7-W6</strain>
    </source>
</reference>
<feature type="non-terminal residue" evidence="1">
    <location>
        <position position="19"/>
    </location>
</feature>
<keyword evidence="2" id="KW-1185">Reference proteome</keyword>
<evidence type="ECO:0000313" key="2">
    <source>
        <dbReference type="Proteomes" id="UP000187455"/>
    </source>
</evidence>
<comment type="caution">
    <text evidence="1">The sequence shown here is derived from an EMBL/GenBank/DDBJ whole genome shotgun (WGS) entry which is preliminary data.</text>
</comment>
<protein>
    <submittedName>
        <fullName evidence="1">Uncharacterized protein</fullName>
    </submittedName>
</protein>
<evidence type="ECO:0000313" key="1">
    <source>
        <dbReference type="EMBL" id="OLY79101.1"/>
    </source>
</evidence>
<dbReference type="AlphaFoldDB" id="A0A1R0GQC5"/>
<dbReference type="EMBL" id="LSSL01004978">
    <property type="protein sequence ID" value="OLY79101.1"/>
    <property type="molecule type" value="Genomic_DNA"/>
</dbReference>
<proteinExistence type="predicted"/>
<organism evidence="1 2">
    <name type="scientific">Smittium mucronatum</name>
    <dbReference type="NCBI Taxonomy" id="133383"/>
    <lineage>
        <taxon>Eukaryota</taxon>
        <taxon>Fungi</taxon>
        <taxon>Fungi incertae sedis</taxon>
        <taxon>Zoopagomycota</taxon>
        <taxon>Kickxellomycotina</taxon>
        <taxon>Harpellomycetes</taxon>
        <taxon>Harpellales</taxon>
        <taxon>Legeriomycetaceae</taxon>
        <taxon>Smittium</taxon>
    </lineage>
</organism>